<dbReference type="AlphaFoldDB" id="A0A5Q5BSM4"/>
<name>A0A5Q5BSM4_MYCSS</name>
<keyword evidence="2" id="KW-0614">Plasmid</keyword>
<gene>
    <name evidence="2" type="ordered locus">Mmcs_5419</name>
</gene>
<sequence length="125" mass="13497">MATTQNPVETADHQLASLLARQKQLREAIERRAAEVVRTWLLDHERTWVAVDFTKTRPEAPFDSDAGLAAAVCELPRRAYGSGLDVRGSFIVRLADLNGYLGAPARRRDTGAAASPVGDGAGPRS</sequence>
<feature type="region of interest" description="Disordered" evidence="1">
    <location>
        <begin position="103"/>
        <end position="125"/>
    </location>
</feature>
<evidence type="ECO:0000256" key="1">
    <source>
        <dbReference type="SAM" id="MobiDB-lite"/>
    </source>
</evidence>
<accession>A0A5Q5BSM4</accession>
<organism evidence="2">
    <name type="scientific">Mycobacterium sp. (strain MCS)</name>
    <dbReference type="NCBI Taxonomy" id="164756"/>
    <lineage>
        <taxon>Bacteria</taxon>
        <taxon>Bacillati</taxon>
        <taxon>Actinomycetota</taxon>
        <taxon>Actinomycetes</taxon>
        <taxon>Mycobacteriales</taxon>
        <taxon>Mycobacteriaceae</taxon>
        <taxon>Mycobacterium</taxon>
    </lineage>
</organism>
<reference evidence="2" key="1">
    <citation type="submission" date="2006-06" db="EMBL/GenBank/DDBJ databases">
        <title>Complete sequence of plasmid of Mycobacterium sp. MCS.</title>
        <authorList>
            <consortium name="US DOE Joint Genome Institute"/>
            <person name="Copeland A."/>
            <person name="Lucas S."/>
            <person name="Lapidus A."/>
            <person name="Barry K."/>
            <person name="Detter J.C."/>
            <person name="Glavina del Rio T."/>
            <person name="Hammon N."/>
            <person name="Israni S."/>
            <person name="Dalin E."/>
            <person name="Tice H."/>
            <person name="Pitluck S."/>
            <person name="Martinez M."/>
            <person name="Schmutz J."/>
            <person name="Larimer F."/>
            <person name="Land M."/>
            <person name="Hauser L."/>
            <person name="Kyrpides N."/>
            <person name="Kim E."/>
            <person name="Miller C.D."/>
            <person name="Hughes J.E."/>
            <person name="Anderson A.J."/>
            <person name="Sims R.C."/>
            <person name="Richardson P."/>
        </authorList>
    </citation>
    <scope>NUCLEOTIDE SEQUENCE [LARGE SCALE GENOMIC DNA]</scope>
    <source>
        <strain evidence="2">MCS</strain>
        <plasmid evidence="2">Plasmid1</plasmid>
    </source>
</reference>
<proteinExistence type="predicted"/>
<evidence type="ECO:0000313" key="2">
    <source>
        <dbReference type="EMBL" id="ABG11519.1"/>
    </source>
</evidence>
<dbReference type="KEGG" id="mmc:Mmcs_5419"/>
<protein>
    <submittedName>
        <fullName evidence="2">Uncharacterized protein</fullName>
    </submittedName>
</protein>
<dbReference type="EMBL" id="CP000385">
    <property type="protein sequence ID" value="ABG11519.1"/>
    <property type="molecule type" value="Genomic_DNA"/>
</dbReference>
<geneLocation type="plasmid" evidence="2">
    <name>Plasmid1</name>
</geneLocation>